<name>A0ABN8R4P9_9CNID</name>
<dbReference type="EMBL" id="CALNXK010000176">
    <property type="protein sequence ID" value="CAH3172822.1"/>
    <property type="molecule type" value="Genomic_DNA"/>
</dbReference>
<reference evidence="2 3" key="1">
    <citation type="submission" date="2022-05" db="EMBL/GenBank/DDBJ databases">
        <authorList>
            <consortium name="Genoscope - CEA"/>
            <person name="William W."/>
        </authorList>
    </citation>
    <scope>NUCLEOTIDE SEQUENCE [LARGE SCALE GENOMIC DNA]</scope>
</reference>
<evidence type="ECO:0000259" key="1">
    <source>
        <dbReference type="Pfam" id="PF24764"/>
    </source>
</evidence>
<evidence type="ECO:0000313" key="2">
    <source>
        <dbReference type="EMBL" id="CAH3172822.1"/>
    </source>
</evidence>
<dbReference type="Pfam" id="PF24764">
    <property type="entry name" value="rva_4"/>
    <property type="match status" value="1"/>
</dbReference>
<feature type="domain" description="Integrase core" evidence="1">
    <location>
        <begin position="29"/>
        <end position="96"/>
    </location>
</feature>
<dbReference type="InterPro" id="IPR058913">
    <property type="entry name" value="Integrase_dom_put"/>
</dbReference>
<dbReference type="Proteomes" id="UP001159405">
    <property type="component" value="Unassembled WGS sequence"/>
</dbReference>
<keyword evidence="3" id="KW-1185">Reference proteome</keyword>
<organism evidence="2 3">
    <name type="scientific">Porites lobata</name>
    <dbReference type="NCBI Taxonomy" id="104759"/>
    <lineage>
        <taxon>Eukaryota</taxon>
        <taxon>Metazoa</taxon>
        <taxon>Cnidaria</taxon>
        <taxon>Anthozoa</taxon>
        <taxon>Hexacorallia</taxon>
        <taxon>Scleractinia</taxon>
        <taxon>Fungiina</taxon>
        <taxon>Poritidae</taxon>
        <taxon>Porites</taxon>
    </lineage>
</organism>
<proteinExistence type="predicted"/>
<sequence length="107" mass="12278">MIQVTLRTESPSIFLDNLSRKDRSDSASRNLPIERFWVEVNSHVNYPIKHAVKQMEEEDIIDMECDGVKFCVSGVTQEVPLYGLQTTVQAWNNHVIPGSFFNYVGYP</sequence>
<comment type="caution">
    <text evidence="2">The sequence shown here is derived from an EMBL/GenBank/DDBJ whole genome shotgun (WGS) entry which is preliminary data.</text>
</comment>
<evidence type="ECO:0000313" key="3">
    <source>
        <dbReference type="Proteomes" id="UP001159405"/>
    </source>
</evidence>
<protein>
    <recommendedName>
        <fullName evidence="1">Integrase core domain-containing protein</fullName>
    </recommendedName>
</protein>
<gene>
    <name evidence="2" type="ORF">PLOB_00013254</name>
</gene>
<accession>A0ABN8R4P9</accession>